<dbReference type="InterPro" id="IPR036390">
    <property type="entry name" value="WH_DNA-bd_sf"/>
</dbReference>
<feature type="domain" description="MobA-like NTP transferase" evidence="1">
    <location>
        <begin position="17"/>
        <end position="156"/>
    </location>
</feature>
<dbReference type="Pfam" id="PF12804">
    <property type="entry name" value="NTP_transf_3"/>
    <property type="match status" value="1"/>
</dbReference>
<dbReference type="SUPFAM" id="SSF46785">
    <property type="entry name" value="Winged helix' DNA-binding domain"/>
    <property type="match status" value="1"/>
</dbReference>
<name>A0A4Q9KLM8_PROTD</name>
<dbReference type="InterPro" id="IPR025877">
    <property type="entry name" value="MobA-like_NTP_Trfase"/>
</dbReference>
<dbReference type="InterPro" id="IPR029044">
    <property type="entry name" value="Nucleotide-diphossugar_trans"/>
</dbReference>
<reference evidence="2 3" key="1">
    <citation type="submission" date="2019-01" db="EMBL/GenBank/DDBJ databases">
        <title>Lactibacter flavus gen. nov., sp. nov., a novel bacterium of the family Propionibacteriaceae isolated from raw milk and dairy products.</title>
        <authorList>
            <person name="Huptas C."/>
            <person name="Wenning M."/>
            <person name="Breitenwieser F."/>
            <person name="Doll E."/>
            <person name="Von Neubeck M."/>
            <person name="Busse H.-J."/>
            <person name="Scherer S."/>
        </authorList>
    </citation>
    <scope>NUCLEOTIDE SEQUENCE [LARGE SCALE GENOMIC DNA]</scope>
    <source>
        <strain evidence="2 3">DSM 22130</strain>
    </source>
</reference>
<dbReference type="PANTHER" id="PTHR30432:SF1">
    <property type="entry name" value="DNA-BINDING TRANSCRIPTIONAL DUAL REGULATOR MODE"/>
    <property type="match status" value="1"/>
</dbReference>
<sequence>MTVGAIIAAASHRVARPIIKLGGITNIQRLTLTYHKAGVRNIVVITGFEDPEIKAELTGKGVIFLQLADYEDPELMESFRIGLNYLRGRCDRVFLTPVNAPLYKHSTLEAMMATAGDIVIPSFGGRSGHPILVSDALAPEVVAHQGPDGLAGFIRTTTADRRWIDVNDAGVRFTVHDMSDAQRLLPAADDSLIQASCSLSIRKARTVFDARTHLLLKLIDETHSVSGACRSMSLSLTRAWRMINDLEADLGFLVVNRSQGGHRGGKTHVSDEGRRLIAAFDAYNERVLGAVNAGFQEFWDSLSPMMVKPDAPRR</sequence>
<keyword evidence="3" id="KW-1185">Reference proteome</keyword>
<dbReference type="Gene3D" id="1.10.10.10">
    <property type="entry name" value="Winged helix-like DNA-binding domain superfamily/Winged helix DNA-binding domain"/>
    <property type="match status" value="1"/>
</dbReference>
<dbReference type="SUPFAM" id="SSF53448">
    <property type="entry name" value="Nucleotide-diphospho-sugar transferases"/>
    <property type="match status" value="1"/>
</dbReference>
<dbReference type="GO" id="GO:0016779">
    <property type="term" value="F:nucleotidyltransferase activity"/>
    <property type="evidence" value="ECO:0007669"/>
    <property type="project" value="UniProtKB-ARBA"/>
</dbReference>
<dbReference type="PANTHER" id="PTHR30432">
    <property type="entry name" value="TRANSCRIPTIONAL REGULATOR MODE"/>
    <property type="match status" value="1"/>
</dbReference>
<dbReference type="AlphaFoldDB" id="A0A4Q9KLM8"/>
<dbReference type="Gene3D" id="3.90.550.10">
    <property type="entry name" value="Spore Coat Polysaccharide Biosynthesis Protein SpsA, Chain A"/>
    <property type="match status" value="1"/>
</dbReference>
<comment type="caution">
    <text evidence="2">The sequence shown here is derived from an EMBL/GenBank/DDBJ whole genome shotgun (WGS) entry which is preliminary data.</text>
</comment>
<protein>
    <submittedName>
        <fullName evidence="2">LysR family transcriptional regulator</fullName>
    </submittedName>
</protein>
<organism evidence="2 3">
    <name type="scientific">Propioniciclava tarda</name>
    <dbReference type="NCBI Taxonomy" id="433330"/>
    <lineage>
        <taxon>Bacteria</taxon>
        <taxon>Bacillati</taxon>
        <taxon>Actinomycetota</taxon>
        <taxon>Actinomycetes</taxon>
        <taxon>Propionibacteriales</taxon>
        <taxon>Propionibacteriaceae</taxon>
        <taxon>Propioniciclava</taxon>
    </lineage>
</organism>
<evidence type="ECO:0000313" key="2">
    <source>
        <dbReference type="EMBL" id="TBT95398.1"/>
    </source>
</evidence>
<accession>A0A4Q9KLM8</accession>
<dbReference type="Proteomes" id="UP000291933">
    <property type="component" value="Unassembled WGS sequence"/>
</dbReference>
<dbReference type="OrthoDB" id="9779263at2"/>
<proteinExistence type="predicted"/>
<dbReference type="InterPro" id="IPR036388">
    <property type="entry name" value="WH-like_DNA-bd_sf"/>
</dbReference>
<evidence type="ECO:0000259" key="1">
    <source>
        <dbReference type="Pfam" id="PF12804"/>
    </source>
</evidence>
<evidence type="ECO:0000313" key="3">
    <source>
        <dbReference type="Proteomes" id="UP000291933"/>
    </source>
</evidence>
<gene>
    <name evidence="2" type="ORF">ET996_06220</name>
</gene>
<dbReference type="EMBL" id="SDMR01000005">
    <property type="protein sequence ID" value="TBT95398.1"/>
    <property type="molecule type" value="Genomic_DNA"/>
</dbReference>
<dbReference type="InterPro" id="IPR051815">
    <property type="entry name" value="Molybdate_resp_trans_reg"/>
</dbReference>